<sequence>MVALSLMTLATLLGSALANPVPVPSFDVEIPAANASEVDKRQAAEGVYLLNCGPPSNPNTYHPVVYCPDISNCGRIPSYNNLCYGPTKWETSTGSCRFPTGVTFTWNIVANAQEFPYFAVVGSGNNGRPRPFTIRKDNQGVLYRDGQGYDCRAIYVAV</sequence>
<evidence type="ECO:0000313" key="3">
    <source>
        <dbReference type="Proteomes" id="UP001322138"/>
    </source>
</evidence>
<dbReference type="RefSeq" id="XP_062738020.1">
    <property type="nucleotide sequence ID" value="XM_062874823.1"/>
</dbReference>
<evidence type="ECO:0000313" key="2">
    <source>
        <dbReference type="EMBL" id="KAK4649045.1"/>
    </source>
</evidence>
<protein>
    <recommendedName>
        <fullName evidence="4">Ig-like domain-containing protein</fullName>
    </recommendedName>
</protein>
<dbReference type="EMBL" id="JAFFGZ010000001">
    <property type="protein sequence ID" value="KAK4649045.1"/>
    <property type="molecule type" value="Genomic_DNA"/>
</dbReference>
<gene>
    <name evidence="2" type="ORF">QC761_115500</name>
</gene>
<organism evidence="2 3">
    <name type="scientific">Podospora bellae-mahoneyi</name>
    <dbReference type="NCBI Taxonomy" id="2093777"/>
    <lineage>
        <taxon>Eukaryota</taxon>
        <taxon>Fungi</taxon>
        <taxon>Dikarya</taxon>
        <taxon>Ascomycota</taxon>
        <taxon>Pezizomycotina</taxon>
        <taxon>Sordariomycetes</taxon>
        <taxon>Sordariomycetidae</taxon>
        <taxon>Sordariales</taxon>
        <taxon>Podosporaceae</taxon>
        <taxon>Podospora</taxon>
    </lineage>
</organism>
<reference evidence="2 3" key="1">
    <citation type="journal article" date="2023" name="bioRxiv">
        <title>High-quality genome assemblies of four members of thePodospora anserinaspecies complex.</title>
        <authorList>
            <person name="Ament-Velasquez S.L."/>
            <person name="Vogan A.A."/>
            <person name="Wallerman O."/>
            <person name="Hartmann F."/>
            <person name="Gautier V."/>
            <person name="Silar P."/>
            <person name="Giraud T."/>
            <person name="Johannesson H."/>
        </authorList>
    </citation>
    <scope>NUCLEOTIDE SEQUENCE [LARGE SCALE GENOMIC DNA]</scope>
    <source>
        <strain evidence="2 3">CBS 112042</strain>
    </source>
</reference>
<dbReference type="GeneID" id="87894305"/>
<name>A0ABR0G001_9PEZI</name>
<evidence type="ECO:0008006" key="4">
    <source>
        <dbReference type="Google" id="ProtNLM"/>
    </source>
</evidence>
<feature type="signal peptide" evidence="1">
    <location>
        <begin position="1"/>
        <end position="18"/>
    </location>
</feature>
<keyword evidence="3" id="KW-1185">Reference proteome</keyword>
<comment type="caution">
    <text evidence="2">The sequence shown here is derived from an EMBL/GenBank/DDBJ whole genome shotgun (WGS) entry which is preliminary data.</text>
</comment>
<accession>A0ABR0G001</accession>
<keyword evidence="1" id="KW-0732">Signal</keyword>
<dbReference type="Proteomes" id="UP001322138">
    <property type="component" value="Unassembled WGS sequence"/>
</dbReference>
<proteinExistence type="predicted"/>
<feature type="chain" id="PRO_5045951102" description="Ig-like domain-containing protein" evidence="1">
    <location>
        <begin position="19"/>
        <end position="158"/>
    </location>
</feature>
<evidence type="ECO:0000256" key="1">
    <source>
        <dbReference type="SAM" id="SignalP"/>
    </source>
</evidence>